<evidence type="ECO:0000256" key="6">
    <source>
        <dbReference type="ARBA" id="ARBA00022670"/>
    </source>
</evidence>
<evidence type="ECO:0000256" key="8">
    <source>
        <dbReference type="ARBA" id="ARBA00022801"/>
    </source>
</evidence>
<evidence type="ECO:0000256" key="1">
    <source>
        <dbReference type="ARBA" id="ARBA00001910"/>
    </source>
</evidence>
<dbReference type="MEROPS" id="S53.010"/>
<dbReference type="InterPro" id="IPR036852">
    <property type="entry name" value="Peptidase_S8/S53_dom_sf"/>
</dbReference>
<comment type="function">
    <text evidence="3">Secreted tripeptidyl-peptidase which degrades proteins at acidic pHs and is involved in virulence.</text>
</comment>
<evidence type="ECO:0000259" key="14">
    <source>
        <dbReference type="PROSITE" id="PS51695"/>
    </source>
</evidence>
<keyword evidence="9 12" id="KW-0720">Serine protease</keyword>
<keyword evidence="10" id="KW-0106">Calcium</keyword>
<comment type="catalytic activity">
    <reaction evidence="1">
        <text>Release of an N-terminal tripeptide from a polypeptide.</text>
        <dbReference type="EC" id="3.4.14.10"/>
    </reaction>
</comment>
<dbReference type="Pfam" id="PF00082">
    <property type="entry name" value="Peptidase_S8"/>
    <property type="match status" value="1"/>
</dbReference>
<evidence type="ECO:0000256" key="11">
    <source>
        <dbReference type="ARBA" id="ARBA00023145"/>
    </source>
</evidence>
<dbReference type="STRING" id="1037660.A0A066W6D8"/>
<keyword evidence="11" id="KW-0865">Zymogen</keyword>
<comment type="subcellular location">
    <subcellularLocation>
        <location evidence="4">Secreted</location>
        <location evidence="4">Extracellular space</location>
    </subcellularLocation>
</comment>
<dbReference type="CDD" id="cd04056">
    <property type="entry name" value="Peptidases_S53"/>
    <property type="match status" value="1"/>
</dbReference>
<evidence type="ECO:0000256" key="7">
    <source>
        <dbReference type="ARBA" id="ARBA00022723"/>
    </source>
</evidence>
<evidence type="ECO:0000256" key="12">
    <source>
        <dbReference type="PROSITE-ProRule" id="PRU01032"/>
    </source>
</evidence>
<feature type="active site" description="Charge relay system" evidence="12">
    <location>
        <position position="236"/>
    </location>
</feature>
<dbReference type="GO" id="GO:0005576">
    <property type="term" value="C:extracellular region"/>
    <property type="evidence" value="ECO:0007669"/>
    <property type="project" value="UniProtKB-SubCell"/>
</dbReference>
<dbReference type="OMA" id="QTHERIV"/>
<dbReference type="PROSITE" id="PS51695">
    <property type="entry name" value="SEDOLISIN"/>
    <property type="match status" value="1"/>
</dbReference>
<dbReference type="SUPFAM" id="SSF52743">
    <property type="entry name" value="Subtilisin-like"/>
    <property type="match status" value="1"/>
</dbReference>
<dbReference type="GO" id="GO:0046872">
    <property type="term" value="F:metal ion binding"/>
    <property type="evidence" value="ECO:0007669"/>
    <property type="project" value="UniProtKB-KW"/>
</dbReference>
<comment type="caution">
    <text evidence="15">The sequence shown here is derived from an EMBL/GenBank/DDBJ whole genome shotgun (WGS) entry which is preliminary data.</text>
</comment>
<dbReference type="PANTHER" id="PTHR14218:SF15">
    <property type="entry name" value="TRIPEPTIDYL-PEPTIDASE 1"/>
    <property type="match status" value="1"/>
</dbReference>
<evidence type="ECO:0000256" key="3">
    <source>
        <dbReference type="ARBA" id="ARBA00002451"/>
    </source>
</evidence>
<proteinExistence type="predicted"/>
<dbReference type="GO" id="GO:0004252">
    <property type="term" value="F:serine-type endopeptidase activity"/>
    <property type="evidence" value="ECO:0007669"/>
    <property type="project" value="UniProtKB-UniRule"/>
</dbReference>
<keyword evidence="16" id="KW-1185">Reference proteome</keyword>
<dbReference type="AlphaFoldDB" id="A0A066W6D8"/>
<dbReference type="EMBL" id="JMSN01000034">
    <property type="protein sequence ID" value="KDN46654.1"/>
    <property type="molecule type" value="Genomic_DNA"/>
</dbReference>
<evidence type="ECO:0000256" key="13">
    <source>
        <dbReference type="SAM" id="MobiDB-lite"/>
    </source>
</evidence>
<dbReference type="GeneID" id="25266846"/>
<evidence type="ECO:0000256" key="9">
    <source>
        <dbReference type="ARBA" id="ARBA00022825"/>
    </source>
</evidence>
<dbReference type="InterPro" id="IPR015366">
    <property type="entry name" value="S53_propep"/>
</dbReference>
<dbReference type="PANTHER" id="PTHR14218">
    <property type="entry name" value="PROTEASE S8 TRIPEPTIDYL PEPTIDASE I CLN2"/>
    <property type="match status" value="1"/>
</dbReference>
<sequence length="515" mass="54301">MRIGLTRRGIHDLEARLEQISDPKHVDYGKWLSKDDVDAFLAPSVESKRAVEDWLASHGINVDQISKRSEPGDYVAFETTYAKARAMLGNADFATYQHAQTHERIVRTTAYSLPREVHEHIAIIHPSTNFGSGLKGQSAPYKDLGYVTLESSAGGSAGNIQPLTAGTPMGNAAPAPKGSEKGKGSAQSGQTQVPPDCILTVQKPQVPQAYADGYKFSIEEINGGLNNQSIQAAGGEANLDVQAALLSYPIPTTYYSTGGRGSYITDPSTPTNTKEPYAALFETLLTYPDDKLPSVISNSYDDVEDSVALSYAKRVCQDVLALTSRGITVVFSSGDSGMGGDGKCTISGKPAFLPNFPSPCPYGLSVGATQRYAPQEEAVDSDVAGFYSGGGFSNYFAQPSYQAKAANAYIKGLDSGLTPYYNANGRGYPDVAAQGSRCLVRLKGAYRAIGGTSASAPTFSSVIALLNDARRAQGLPNLGFMNPLLGAAKGCKELPSPANGGFPAAKGWDAVGASI</sequence>
<evidence type="ECO:0000256" key="2">
    <source>
        <dbReference type="ARBA" id="ARBA00001913"/>
    </source>
</evidence>
<gene>
    <name evidence="15" type="ORF">K437DRAFT_278276</name>
</gene>
<dbReference type="InterPro" id="IPR000209">
    <property type="entry name" value="Peptidase_S8/S53_dom"/>
</dbReference>
<evidence type="ECO:0000256" key="4">
    <source>
        <dbReference type="ARBA" id="ARBA00004239"/>
    </source>
</evidence>
<dbReference type="InterPro" id="IPR030400">
    <property type="entry name" value="Sedolisin_dom"/>
</dbReference>
<dbReference type="EC" id="3.4.14.10" evidence="5"/>
<dbReference type="Proteomes" id="UP000027361">
    <property type="component" value="Unassembled WGS sequence"/>
</dbReference>
<accession>A0A066W6D8</accession>
<comment type="cofactor">
    <cofactor evidence="2">
        <name>Ca(2+)</name>
        <dbReference type="ChEBI" id="CHEBI:29108"/>
    </cofactor>
</comment>
<feature type="region of interest" description="Disordered" evidence="13">
    <location>
        <begin position="158"/>
        <end position="193"/>
    </location>
</feature>
<evidence type="ECO:0000256" key="5">
    <source>
        <dbReference type="ARBA" id="ARBA00012462"/>
    </source>
</evidence>
<dbReference type="Pfam" id="PF09286">
    <property type="entry name" value="Pro-kuma_activ"/>
    <property type="match status" value="1"/>
</dbReference>
<reference evidence="15 16" key="1">
    <citation type="submission" date="2014-05" db="EMBL/GenBank/DDBJ databases">
        <title>Draft genome sequence of a rare smut relative, Tilletiaria anomala UBC 951.</title>
        <authorList>
            <consortium name="DOE Joint Genome Institute"/>
            <person name="Toome M."/>
            <person name="Kuo A."/>
            <person name="Henrissat B."/>
            <person name="Lipzen A."/>
            <person name="Tritt A."/>
            <person name="Yoshinaga Y."/>
            <person name="Zane M."/>
            <person name="Barry K."/>
            <person name="Grigoriev I.V."/>
            <person name="Spatafora J.W."/>
            <person name="Aimea M.C."/>
        </authorList>
    </citation>
    <scope>NUCLEOTIDE SEQUENCE [LARGE SCALE GENOMIC DNA]</scope>
    <source>
        <strain evidence="15 16">UBC 951</strain>
    </source>
</reference>
<feature type="active site" description="Charge relay system" evidence="12">
    <location>
        <position position="240"/>
    </location>
</feature>
<evidence type="ECO:0000313" key="16">
    <source>
        <dbReference type="Proteomes" id="UP000027361"/>
    </source>
</evidence>
<feature type="domain" description="Peptidase S53" evidence="14">
    <location>
        <begin position="154"/>
        <end position="515"/>
    </location>
</feature>
<dbReference type="GO" id="GO:0006508">
    <property type="term" value="P:proteolysis"/>
    <property type="evidence" value="ECO:0007669"/>
    <property type="project" value="UniProtKB-KW"/>
</dbReference>
<dbReference type="Gene3D" id="3.40.50.200">
    <property type="entry name" value="Peptidase S8/S53 domain"/>
    <property type="match status" value="1"/>
</dbReference>
<dbReference type="GO" id="GO:0008240">
    <property type="term" value="F:tripeptidyl-peptidase activity"/>
    <property type="evidence" value="ECO:0007669"/>
    <property type="project" value="UniProtKB-EC"/>
</dbReference>
<keyword evidence="6 12" id="KW-0645">Protease</keyword>
<dbReference type="InParanoid" id="A0A066W6D8"/>
<dbReference type="OrthoDB" id="409122at2759"/>
<comment type="caution">
    <text evidence="12">Lacks conserved residue(s) required for the propagation of feature annotation.</text>
</comment>
<dbReference type="InterPro" id="IPR050819">
    <property type="entry name" value="Tripeptidyl-peptidase_I"/>
</dbReference>
<name>A0A066W6D8_TILAU</name>
<organism evidence="15 16">
    <name type="scientific">Tilletiaria anomala (strain ATCC 24038 / CBS 436.72 / UBC 951)</name>
    <dbReference type="NCBI Taxonomy" id="1037660"/>
    <lineage>
        <taxon>Eukaryota</taxon>
        <taxon>Fungi</taxon>
        <taxon>Dikarya</taxon>
        <taxon>Basidiomycota</taxon>
        <taxon>Ustilaginomycotina</taxon>
        <taxon>Exobasidiomycetes</taxon>
        <taxon>Georgefischeriales</taxon>
        <taxon>Tilletiariaceae</taxon>
        <taxon>Tilletiaria</taxon>
    </lineage>
</organism>
<dbReference type="CDD" id="cd11377">
    <property type="entry name" value="Pro-peptidase_S53"/>
    <property type="match status" value="1"/>
</dbReference>
<feature type="active site" description="Charge relay system" evidence="12">
    <location>
        <position position="453"/>
    </location>
</feature>
<dbReference type="HOGENOM" id="CLU_013783_3_0_1"/>
<evidence type="ECO:0000256" key="10">
    <source>
        <dbReference type="ARBA" id="ARBA00022837"/>
    </source>
</evidence>
<dbReference type="SMART" id="SM00944">
    <property type="entry name" value="Pro-kuma_activ"/>
    <property type="match status" value="1"/>
</dbReference>
<dbReference type="RefSeq" id="XP_013243633.1">
    <property type="nucleotide sequence ID" value="XM_013388179.1"/>
</dbReference>
<keyword evidence="7" id="KW-0479">Metal-binding</keyword>
<keyword evidence="8 12" id="KW-0378">Hydrolase</keyword>
<dbReference type="SUPFAM" id="SSF54897">
    <property type="entry name" value="Protease propeptides/inhibitors"/>
    <property type="match status" value="1"/>
</dbReference>
<evidence type="ECO:0000313" key="15">
    <source>
        <dbReference type="EMBL" id="KDN46654.1"/>
    </source>
</evidence>
<protein>
    <recommendedName>
        <fullName evidence="5">tripeptidyl-peptidase II</fullName>
        <ecNumber evidence="5">3.4.14.10</ecNumber>
    </recommendedName>
</protein>